<evidence type="ECO:0000256" key="7">
    <source>
        <dbReference type="ARBA" id="ARBA00023033"/>
    </source>
</evidence>
<keyword evidence="5" id="KW-0274">FAD</keyword>
<name>A0A918JP17_9ALTE</name>
<evidence type="ECO:0000259" key="8">
    <source>
        <dbReference type="Pfam" id="PF01494"/>
    </source>
</evidence>
<dbReference type="SUPFAM" id="SSF51905">
    <property type="entry name" value="FAD/NAD(P)-binding domain"/>
    <property type="match status" value="1"/>
</dbReference>
<dbReference type="InterPro" id="IPR018168">
    <property type="entry name" value="Ubi_Hdrlase_CS"/>
</dbReference>
<dbReference type="RefSeq" id="WP_189407916.1">
    <property type="nucleotide sequence ID" value="NZ_BMXP01000010.1"/>
</dbReference>
<dbReference type="Gene3D" id="3.50.50.60">
    <property type="entry name" value="FAD/NAD(P)-binding domain"/>
    <property type="match status" value="2"/>
</dbReference>
<keyword evidence="10" id="KW-1185">Reference proteome</keyword>
<keyword evidence="7" id="KW-0503">Monooxygenase</keyword>
<comment type="similarity">
    <text evidence="3">Belongs to the UbiH/COQ6 family.</text>
</comment>
<dbReference type="PRINTS" id="PR00420">
    <property type="entry name" value="RNGMNOXGNASE"/>
</dbReference>
<dbReference type="GO" id="GO:0006744">
    <property type="term" value="P:ubiquinone biosynthetic process"/>
    <property type="evidence" value="ECO:0007669"/>
    <property type="project" value="InterPro"/>
</dbReference>
<dbReference type="GO" id="GO:0019168">
    <property type="term" value="F:2-polyprenylphenol 6-hydroxylase activity"/>
    <property type="evidence" value="ECO:0007669"/>
    <property type="project" value="TreeGrafter"/>
</dbReference>
<evidence type="ECO:0000256" key="6">
    <source>
        <dbReference type="ARBA" id="ARBA00023002"/>
    </source>
</evidence>
<dbReference type="PANTHER" id="PTHR43876:SF7">
    <property type="entry name" value="UBIQUINONE BIOSYNTHESIS MONOOXYGENASE COQ6, MITOCHONDRIAL"/>
    <property type="match status" value="1"/>
</dbReference>
<dbReference type="InterPro" id="IPR036188">
    <property type="entry name" value="FAD/NAD-bd_sf"/>
</dbReference>
<evidence type="ECO:0000256" key="5">
    <source>
        <dbReference type="ARBA" id="ARBA00022827"/>
    </source>
</evidence>
<comment type="caution">
    <text evidence="9">The sequence shown here is derived from an EMBL/GenBank/DDBJ whole genome shotgun (WGS) entry which is preliminary data.</text>
</comment>
<protein>
    <submittedName>
        <fullName evidence="9">2-octaprenyl-6-methoxyphenol hydroxylase</fullName>
    </submittedName>
</protein>
<comment type="cofactor">
    <cofactor evidence="1">
        <name>FAD</name>
        <dbReference type="ChEBI" id="CHEBI:57692"/>
    </cofactor>
</comment>
<accession>A0A918JP17</accession>
<evidence type="ECO:0000313" key="10">
    <source>
        <dbReference type="Proteomes" id="UP000631300"/>
    </source>
</evidence>
<dbReference type="PANTHER" id="PTHR43876">
    <property type="entry name" value="UBIQUINONE BIOSYNTHESIS MONOOXYGENASE COQ6, MITOCHONDRIAL"/>
    <property type="match status" value="1"/>
</dbReference>
<dbReference type="NCBIfam" id="TIGR01988">
    <property type="entry name" value="Ubi-OHases"/>
    <property type="match status" value="1"/>
</dbReference>
<keyword evidence="4" id="KW-0285">Flavoprotein</keyword>
<dbReference type="InterPro" id="IPR010971">
    <property type="entry name" value="UbiH/COQ6"/>
</dbReference>
<gene>
    <name evidence="9" type="primary">visC</name>
    <name evidence="9" type="ORF">GCM10007391_30170</name>
</gene>
<evidence type="ECO:0000256" key="1">
    <source>
        <dbReference type="ARBA" id="ARBA00001974"/>
    </source>
</evidence>
<evidence type="ECO:0000256" key="2">
    <source>
        <dbReference type="ARBA" id="ARBA00004749"/>
    </source>
</evidence>
<reference evidence="9" key="2">
    <citation type="submission" date="2020-09" db="EMBL/GenBank/DDBJ databases">
        <authorList>
            <person name="Sun Q."/>
            <person name="Kim S."/>
        </authorList>
    </citation>
    <scope>NUCLEOTIDE SEQUENCE</scope>
    <source>
        <strain evidence="9">KCTC 22164</strain>
    </source>
</reference>
<comment type="pathway">
    <text evidence="2">Cofactor biosynthesis; ubiquinone biosynthesis.</text>
</comment>
<dbReference type="InterPro" id="IPR051205">
    <property type="entry name" value="UbiH/COQ6_monooxygenase"/>
</dbReference>
<evidence type="ECO:0000313" key="9">
    <source>
        <dbReference type="EMBL" id="GGW93839.1"/>
    </source>
</evidence>
<dbReference type="GO" id="GO:0071949">
    <property type="term" value="F:FAD binding"/>
    <property type="evidence" value="ECO:0007669"/>
    <property type="project" value="InterPro"/>
</dbReference>
<keyword evidence="6" id="KW-0560">Oxidoreductase</keyword>
<dbReference type="Pfam" id="PF01494">
    <property type="entry name" value="FAD_binding_3"/>
    <property type="match status" value="1"/>
</dbReference>
<proteinExistence type="inferred from homology"/>
<dbReference type="Proteomes" id="UP000631300">
    <property type="component" value="Unassembled WGS sequence"/>
</dbReference>
<sequence length="390" mass="42069">MKQVDIAVVGGGIVGLTLVSALADSGLTVAVISDAPLSQPLKATPDVRVSAINAVNAEALSARGIWSQIRNDRVCPYNEMDVWDKDSFGHIHFDCHDMQSEQLGHIVENQALVNALADGVASQQNVVVAESRIARILWGQEQTMLMLDNDDVIAARLVVGADGANSFIRKQASLPVTFKDYGQTAIVTNIHTEQPHNNTARQVFTPDGPLAMLPLNHPNHCSIVFSQTTTRANALLAMDESEFCKALTEASGAALGTVSLNAARQHFPLMMRYARQWLSDGVVLVGDAAHTIHPLAGQGANLGMQDALSLASHLTTLKQQDKDFSQRRALRPFERERKAKAMRMIAAMDGFKTLFAGHAPLKKFIRGAGLSAANSLPGVKRHFIAEAMGL</sequence>
<reference evidence="9" key="1">
    <citation type="journal article" date="2014" name="Int. J. Syst. Evol. Microbiol.">
        <title>Complete genome sequence of Corynebacterium casei LMG S-19264T (=DSM 44701T), isolated from a smear-ripened cheese.</title>
        <authorList>
            <consortium name="US DOE Joint Genome Institute (JGI-PGF)"/>
            <person name="Walter F."/>
            <person name="Albersmeier A."/>
            <person name="Kalinowski J."/>
            <person name="Ruckert C."/>
        </authorList>
    </citation>
    <scope>NUCLEOTIDE SEQUENCE</scope>
    <source>
        <strain evidence="9">KCTC 22164</strain>
    </source>
</reference>
<dbReference type="InterPro" id="IPR002938">
    <property type="entry name" value="FAD-bd"/>
</dbReference>
<dbReference type="PROSITE" id="PS01304">
    <property type="entry name" value="UBIH"/>
    <property type="match status" value="1"/>
</dbReference>
<organism evidence="9 10">
    <name type="scientific">Alteromonas halophila</name>
    <dbReference type="NCBI Taxonomy" id="516698"/>
    <lineage>
        <taxon>Bacteria</taxon>
        <taxon>Pseudomonadati</taxon>
        <taxon>Pseudomonadota</taxon>
        <taxon>Gammaproteobacteria</taxon>
        <taxon>Alteromonadales</taxon>
        <taxon>Alteromonadaceae</taxon>
        <taxon>Alteromonas/Salinimonas group</taxon>
        <taxon>Alteromonas</taxon>
    </lineage>
</organism>
<dbReference type="EMBL" id="BMXP01000010">
    <property type="protein sequence ID" value="GGW93839.1"/>
    <property type="molecule type" value="Genomic_DNA"/>
</dbReference>
<evidence type="ECO:0000256" key="4">
    <source>
        <dbReference type="ARBA" id="ARBA00022630"/>
    </source>
</evidence>
<dbReference type="AlphaFoldDB" id="A0A918JP17"/>
<feature type="domain" description="FAD-binding" evidence="8">
    <location>
        <begin position="4"/>
        <end position="345"/>
    </location>
</feature>
<evidence type="ECO:0000256" key="3">
    <source>
        <dbReference type="ARBA" id="ARBA00005349"/>
    </source>
</evidence>